<evidence type="ECO:0000256" key="3">
    <source>
        <dbReference type="ARBA" id="ARBA00022722"/>
    </source>
</evidence>
<comment type="similarity">
    <text evidence="2">Belongs to the REXO1/REXO3 family.</text>
</comment>
<organism evidence="8 9">
    <name type="scientific">Bursaphelenchus xylophilus</name>
    <name type="common">Pinewood nematode worm</name>
    <name type="synonym">Aphelenchoides xylophilus</name>
    <dbReference type="NCBI Taxonomy" id="6326"/>
    <lineage>
        <taxon>Eukaryota</taxon>
        <taxon>Metazoa</taxon>
        <taxon>Ecdysozoa</taxon>
        <taxon>Nematoda</taxon>
        <taxon>Chromadorea</taxon>
        <taxon>Rhabditida</taxon>
        <taxon>Tylenchina</taxon>
        <taxon>Tylenchomorpha</taxon>
        <taxon>Aphelenchoidea</taxon>
        <taxon>Aphelenchoididae</taxon>
        <taxon>Bursaphelenchus</taxon>
    </lineage>
</organism>
<dbReference type="InterPro" id="IPR036397">
    <property type="entry name" value="RNaseH_sf"/>
</dbReference>
<evidence type="ECO:0000256" key="5">
    <source>
        <dbReference type="ARBA" id="ARBA00022839"/>
    </source>
</evidence>
<dbReference type="OrthoDB" id="206335at2759"/>
<evidence type="ECO:0000256" key="4">
    <source>
        <dbReference type="ARBA" id="ARBA00022801"/>
    </source>
</evidence>
<dbReference type="FunFam" id="3.30.420.10:FF:000031">
    <property type="entry name" value="RNA exonuclease 1"/>
    <property type="match status" value="1"/>
</dbReference>
<dbReference type="EMBL" id="CAJFCV020000002">
    <property type="protein sequence ID" value="CAG9092738.1"/>
    <property type="molecule type" value="Genomic_DNA"/>
</dbReference>
<gene>
    <name evidence="8" type="ORF">BXYJ_LOCUS3083</name>
</gene>
<keyword evidence="6" id="KW-0539">Nucleus</keyword>
<dbReference type="InterPro" id="IPR047021">
    <property type="entry name" value="REXO1/3/4-like"/>
</dbReference>
<dbReference type="SMR" id="A0A7I8WN65"/>
<dbReference type="Pfam" id="PF00929">
    <property type="entry name" value="RNase_T"/>
    <property type="match status" value="1"/>
</dbReference>
<keyword evidence="5" id="KW-0269">Exonuclease</keyword>
<dbReference type="Proteomes" id="UP000582659">
    <property type="component" value="Unassembled WGS sequence"/>
</dbReference>
<dbReference type="Proteomes" id="UP000659654">
    <property type="component" value="Unassembled WGS sequence"/>
</dbReference>
<dbReference type="PANTHER" id="PTHR12801">
    <property type="entry name" value="RNA EXONUCLEASE REXO1 / RECO3 FAMILY MEMBER-RELATED"/>
    <property type="match status" value="1"/>
</dbReference>
<name>A0A7I8WN65_BURXY</name>
<keyword evidence="9" id="KW-1185">Reference proteome</keyword>
<evidence type="ECO:0000313" key="9">
    <source>
        <dbReference type="Proteomes" id="UP000659654"/>
    </source>
</evidence>
<proteinExistence type="inferred from homology"/>
<feature type="domain" description="Exonuclease" evidence="7">
    <location>
        <begin position="182"/>
        <end position="338"/>
    </location>
</feature>
<evidence type="ECO:0000313" key="8">
    <source>
        <dbReference type="EMBL" id="CAD5213544.1"/>
    </source>
</evidence>
<dbReference type="GO" id="GO:0004527">
    <property type="term" value="F:exonuclease activity"/>
    <property type="evidence" value="ECO:0007669"/>
    <property type="project" value="UniProtKB-KW"/>
</dbReference>
<dbReference type="SMART" id="SM00479">
    <property type="entry name" value="EXOIII"/>
    <property type="match status" value="1"/>
</dbReference>
<dbReference type="GO" id="GO:0010629">
    <property type="term" value="P:negative regulation of gene expression"/>
    <property type="evidence" value="ECO:0007669"/>
    <property type="project" value="UniProtKB-ARBA"/>
</dbReference>
<dbReference type="InterPro" id="IPR013520">
    <property type="entry name" value="Ribonucl_H"/>
</dbReference>
<sequence>MSNESTEPSKQAQQHKRALEFMKSVNEAEFYNELKDKYVLSQKLLELNGFPMSRTTKNGYQGVYIATEHDRRFVAPSAELRNCLRCQKVFNVKEYSMENKEDHCVYHWGKKPAKREPKDKKKLNPQPSPYGDKYFCCGLPYESEGCSRLNYHVHNQIQRQSLVFEFKRTPTPQGPTDERSMKVYSLDCEMVYTTGGCEIARVVMVDWKGDLVFDRLCRPENEIVDHNTLFSGITKEMMAGVKMSLCDVKRLMFRYVNQNTILIGHSLEFDLRALKLVHHNIVDTSMVFHVSHRHSKHSLKALSKMFMGIRIQENGHCPVEDSMAALHLVYVKVDFERRKRLQKKE</sequence>
<keyword evidence="4" id="KW-0378">Hydrolase</keyword>
<evidence type="ECO:0000259" key="7">
    <source>
        <dbReference type="SMART" id="SM00479"/>
    </source>
</evidence>
<dbReference type="GO" id="GO:0003676">
    <property type="term" value="F:nucleic acid binding"/>
    <property type="evidence" value="ECO:0007669"/>
    <property type="project" value="InterPro"/>
</dbReference>
<dbReference type="SUPFAM" id="SSF53098">
    <property type="entry name" value="Ribonuclease H-like"/>
    <property type="match status" value="1"/>
</dbReference>
<dbReference type="InterPro" id="IPR034922">
    <property type="entry name" value="REX1-like_exo"/>
</dbReference>
<accession>A0A7I8WN65</accession>
<dbReference type="CDD" id="cd06145">
    <property type="entry name" value="REX1_like"/>
    <property type="match status" value="1"/>
</dbReference>
<dbReference type="InterPro" id="IPR012337">
    <property type="entry name" value="RNaseH-like_sf"/>
</dbReference>
<dbReference type="AlphaFoldDB" id="A0A7I8WN65"/>
<dbReference type="EMBL" id="CAJFDI010000002">
    <property type="protein sequence ID" value="CAD5213544.1"/>
    <property type="molecule type" value="Genomic_DNA"/>
</dbReference>
<dbReference type="Gene3D" id="3.30.420.10">
    <property type="entry name" value="Ribonuclease H-like superfamily/Ribonuclease H"/>
    <property type="match status" value="1"/>
</dbReference>
<dbReference type="GO" id="GO:0005634">
    <property type="term" value="C:nucleus"/>
    <property type="evidence" value="ECO:0007669"/>
    <property type="project" value="UniProtKB-SubCell"/>
</dbReference>
<evidence type="ECO:0000256" key="6">
    <source>
        <dbReference type="ARBA" id="ARBA00023242"/>
    </source>
</evidence>
<keyword evidence="3" id="KW-0540">Nuclease</keyword>
<comment type="caution">
    <text evidence="8">The sequence shown here is derived from an EMBL/GenBank/DDBJ whole genome shotgun (WGS) entry which is preliminary data.</text>
</comment>
<evidence type="ECO:0000256" key="2">
    <source>
        <dbReference type="ARBA" id="ARBA00006357"/>
    </source>
</evidence>
<reference evidence="8" key="1">
    <citation type="submission" date="2020-09" db="EMBL/GenBank/DDBJ databases">
        <authorList>
            <person name="Kikuchi T."/>
        </authorList>
    </citation>
    <scope>NUCLEOTIDE SEQUENCE</scope>
    <source>
        <strain evidence="8">Ka4C1</strain>
    </source>
</reference>
<evidence type="ECO:0000256" key="1">
    <source>
        <dbReference type="ARBA" id="ARBA00004123"/>
    </source>
</evidence>
<comment type="subcellular location">
    <subcellularLocation>
        <location evidence="1">Nucleus</location>
    </subcellularLocation>
</comment>
<dbReference type="PANTHER" id="PTHR12801:SF115">
    <property type="entry name" value="FI18136P1-RELATED"/>
    <property type="match status" value="1"/>
</dbReference>
<protein>
    <submittedName>
        <fullName evidence="8">(pine wood nematode) hypothetical protein</fullName>
    </submittedName>
</protein>